<feature type="compositionally biased region" description="Basic and acidic residues" evidence="1">
    <location>
        <begin position="559"/>
        <end position="581"/>
    </location>
</feature>
<feature type="compositionally biased region" description="Polar residues" evidence="1">
    <location>
        <begin position="262"/>
        <end position="271"/>
    </location>
</feature>
<feature type="region of interest" description="Disordered" evidence="1">
    <location>
        <begin position="12"/>
        <end position="31"/>
    </location>
</feature>
<feature type="compositionally biased region" description="Polar residues" evidence="1">
    <location>
        <begin position="455"/>
        <end position="465"/>
    </location>
</feature>
<feature type="compositionally biased region" description="Basic and acidic residues" evidence="1">
    <location>
        <begin position="18"/>
        <end position="31"/>
    </location>
</feature>
<feature type="compositionally biased region" description="Basic residues" evidence="1">
    <location>
        <begin position="668"/>
        <end position="680"/>
    </location>
</feature>
<organism evidence="2 3">
    <name type="scientific">Imshaugia aleurites</name>
    <dbReference type="NCBI Taxonomy" id="172621"/>
    <lineage>
        <taxon>Eukaryota</taxon>
        <taxon>Fungi</taxon>
        <taxon>Dikarya</taxon>
        <taxon>Ascomycota</taxon>
        <taxon>Pezizomycotina</taxon>
        <taxon>Lecanoromycetes</taxon>
        <taxon>OSLEUM clade</taxon>
        <taxon>Lecanoromycetidae</taxon>
        <taxon>Lecanorales</taxon>
        <taxon>Lecanorineae</taxon>
        <taxon>Parmeliaceae</taxon>
        <taxon>Imshaugia</taxon>
    </lineage>
</organism>
<gene>
    <name evidence="2" type="ORF">IMSHALPRED_007741</name>
</gene>
<dbReference type="AlphaFoldDB" id="A0A8H3FQ78"/>
<feature type="compositionally biased region" description="Basic and acidic residues" evidence="1">
    <location>
        <begin position="593"/>
        <end position="617"/>
    </location>
</feature>
<feature type="compositionally biased region" description="Basic and acidic residues" evidence="1">
    <location>
        <begin position="681"/>
        <end position="690"/>
    </location>
</feature>
<comment type="caution">
    <text evidence="2">The sequence shown here is derived from an EMBL/GenBank/DDBJ whole genome shotgun (WGS) entry which is preliminary data.</text>
</comment>
<feature type="compositionally biased region" description="Polar residues" evidence="1">
    <location>
        <begin position="734"/>
        <end position="745"/>
    </location>
</feature>
<feature type="compositionally biased region" description="Basic and acidic residues" evidence="1">
    <location>
        <begin position="406"/>
        <end position="417"/>
    </location>
</feature>
<feature type="compositionally biased region" description="Polar residues" evidence="1">
    <location>
        <begin position="503"/>
        <end position="521"/>
    </location>
</feature>
<keyword evidence="3" id="KW-1185">Reference proteome</keyword>
<feature type="region of interest" description="Disordered" evidence="1">
    <location>
        <begin position="327"/>
        <end position="745"/>
    </location>
</feature>
<evidence type="ECO:0000256" key="1">
    <source>
        <dbReference type="SAM" id="MobiDB-lite"/>
    </source>
</evidence>
<evidence type="ECO:0000313" key="3">
    <source>
        <dbReference type="Proteomes" id="UP000664534"/>
    </source>
</evidence>
<feature type="region of interest" description="Disordered" evidence="1">
    <location>
        <begin position="234"/>
        <end position="315"/>
    </location>
</feature>
<name>A0A8H3FQ78_9LECA</name>
<feature type="compositionally biased region" description="Basic residues" evidence="1">
    <location>
        <begin position="691"/>
        <end position="701"/>
    </location>
</feature>
<dbReference type="EMBL" id="CAJPDT010000051">
    <property type="protein sequence ID" value="CAF9928803.1"/>
    <property type="molecule type" value="Genomic_DNA"/>
</dbReference>
<feature type="compositionally biased region" description="Polar residues" evidence="1">
    <location>
        <begin position="618"/>
        <end position="653"/>
    </location>
</feature>
<sequence>MMKVLRRRPWEGRGLWPPERREYGPEDREWQQEERECRESIRAEPDWNDIQASKAWLEERYPLLDDVSFGSPMFRYAKACVRDRDHMRGSMPITLASLLCFDEMLRFGIETGFNLTFDHKQEKMYPDYGRPKQEHVQEPNWSDKVASRAWLEQLHPLGPIPLGSPFFRYMIACRESRWLRSGQTQDPGLDLGFMLSDNEWERFCYAFPKSYRHYDPDKPYPTVLYPEYDKTTWAVQGPNGQATDRSEGSPGWPHGPAPSANRPISSSSYPSNPKRESHSSSSSHKRKSGEGDDAPPAYPANKRRRNPSDLSGGAVMSAEPLNYYEAAHAGLKQENNTIPMPPPRRQHEPAGIKSPTNVPRAEPSRKRGITDLEDAQPASSPSKKRRASSDTSGDGPLTSSPPTEKPLVDSSRKRSIEDVEDALSSASSPKRRRTPRTLGGHVSPPSSAFDPPALSTPTLSQTRTENGTRGEVPDPAPLHQKSPPYENPTTVILRANDIEAPALSQSDTTDGARNPEATNTGDRPAANPGDHDASLNGGRETQEPANDGSVPPAPESESEDHTNVKEDPDGLNGGRERREPVNDGPVPPAAKSQGERHVHIKEDPDAEIDSGHPRDQTNAHVTQDSGNRAEQTAISVVIPLQTTQRQPAANQELSPDEDIRNVPVVQNKSKRGRKPGTKGRKAPESEPQRERGKRKGRKDRRSNRDRDQQAYVGRLRSGVGERKHRKASKYFMPTYSSLSSRLTPG</sequence>
<reference evidence="2" key="1">
    <citation type="submission" date="2021-03" db="EMBL/GenBank/DDBJ databases">
        <authorList>
            <person name="Tagirdzhanova G."/>
        </authorList>
    </citation>
    <scope>NUCLEOTIDE SEQUENCE</scope>
</reference>
<dbReference type="Proteomes" id="UP000664534">
    <property type="component" value="Unassembled WGS sequence"/>
</dbReference>
<protein>
    <submittedName>
        <fullName evidence="2">Uncharacterized protein</fullName>
    </submittedName>
</protein>
<accession>A0A8H3FQ78</accession>
<evidence type="ECO:0000313" key="2">
    <source>
        <dbReference type="EMBL" id="CAF9928803.1"/>
    </source>
</evidence>
<proteinExistence type="predicted"/>